<evidence type="ECO:0000256" key="12">
    <source>
        <dbReference type="ARBA" id="ARBA00023204"/>
    </source>
</evidence>
<dbReference type="GO" id="GO:0006284">
    <property type="term" value="P:base-excision repair"/>
    <property type="evidence" value="ECO:0007669"/>
    <property type="project" value="UniProtKB-UniRule"/>
</dbReference>
<evidence type="ECO:0000256" key="10">
    <source>
        <dbReference type="ARBA" id="ARBA00023004"/>
    </source>
</evidence>
<comment type="catalytic activity">
    <reaction evidence="1 14">
        <text>Hydrolyzes free adenine bases from 7,8-dihydro-8-oxoguanine:adenine mismatched double-stranded DNA, leaving an apurinic site.</text>
        <dbReference type="EC" id="3.2.2.31"/>
    </reaction>
</comment>
<dbReference type="GO" id="GO:0051539">
    <property type="term" value="F:4 iron, 4 sulfur cluster binding"/>
    <property type="evidence" value="ECO:0007669"/>
    <property type="project" value="UniProtKB-UniRule"/>
</dbReference>
<comment type="cofactor">
    <cofactor evidence="14">
        <name>[4Fe-4S] cluster</name>
        <dbReference type="ChEBI" id="CHEBI:49883"/>
    </cofactor>
    <text evidence="14">Binds 1 [4Fe-4S] cluster.</text>
</comment>
<dbReference type="OrthoDB" id="9802365at2"/>
<evidence type="ECO:0000256" key="6">
    <source>
        <dbReference type="ARBA" id="ARBA00022485"/>
    </source>
</evidence>
<evidence type="ECO:0000259" key="15">
    <source>
        <dbReference type="SMART" id="SM00478"/>
    </source>
</evidence>
<keyword evidence="10 14" id="KW-0408">Iron</keyword>
<keyword evidence="13 14" id="KW-0326">Glycosidase</keyword>
<evidence type="ECO:0000313" key="16">
    <source>
        <dbReference type="EMBL" id="SFC26681.1"/>
    </source>
</evidence>
<dbReference type="InterPro" id="IPR003265">
    <property type="entry name" value="HhH-GPD_domain"/>
</dbReference>
<keyword evidence="8 14" id="KW-0227">DNA damage</keyword>
<dbReference type="STRING" id="1122252.SAMN05660443_1986"/>
<evidence type="ECO:0000313" key="17">
    <source>
        <dbReference type="Proteomes" id="UP000199058"/>
    </source>
</evidence>
<dbReference type="SUPFAM" id="SSF55811">
    <property type="entry name" value="Nudix"/>
    <property type="match status" value="1"/>
</dbReference>
<dbReference type="NCBIfam" id="TIGR01084">
    <property type="entry name" value="mutY"/>
    <property type="match status" value="1"/>
</dbReference>
<name>A0A1I1HS40_9GAMM</name>
<evidence type="ECO:0000256" key="8">
    <source>
        <dbReference type="ARBA" id="ARBA00022763"/>
    </source>
</evidence>
<evidence type="ECO:0000256" key="11">
    <source>
        <dbReference type="ARBA" id="ARBA00023014"/>
    </source>
</evidence>
<dbReference type="Pfam" id="PF00730">
    <property type="entry name" value="HhH-GPD"/>
    <property type="match status" value="1"/>
</dbReference>
<evidence type="ECO:0000256" key="2">
    <source>
        <dbReference type="ARBA" id="ARBA00002933"/>
    </source>
</evidence>
<dbReference type="Pfam" id="PF10576">
    <property type="entry name" value="EndIII_4Fe-2S"/>
    <property type="match status" value="1"/>
</dbReference>
<dbReference type="EMBL" id="FOLH01000004">
    <property type="protein sequence ID" value="SFC26681.1"/>
    <property type="molecule type" value="Genomic_DNA"/>
</dbReference>
<keyword evidence="17" id="KW-1185">Reference proteome</keyword>
<dbReference type="PANTHER" id="PTHR42944">
    <property type="entry name" value="ADENINE DNA GLYCOSYLASE"/>
    <property type="match status" value="1"/>
</dbReference>
<dbReference type="InterPro" id="IPR005760">
    <property type="entry name" value="A/G_AdeGlyc_MutY"/>
</dbReference>
<dbReference type="CDD" id="cd00056">
    <property type="entry name" value="ENDO3c"/>
    <property type="match status" value="1"/>
</dbReference>
<evidence type="ECO:0000256" key="14">
    <source>
        <dbReference type="RuleBase" id="RU365096"/>
    </source>
</evidence>
<dbReference type="InterPro" id="IPR044298">
    <property type="entry name" value="MIG/MutY"/>
</dbReference>
<dbReference type="GO" id="GO:0046872">
    <property type="term" value="F:metal ion binding"/>
    <property type="evidence" value="ECO:0007669"/>
    <property type="project" value="UniProtKB-UniRule"/>
</dbReference>
<organism evidence="16 17">
    <name type="scientific">Marinospirillum celere</name>
    <dbReference type="NCBI Taxonomy" id="1122252"/>
    <lineage>
        <taxon>Bacteria</taxon>
        <taxon>Pseudomonadati</taxon>
        <taxon>Pseudomonadota</taxon>
        <taxon>Gammaproteobacteria</taxon>
        <taxon>Oceanospirillales</taxon>
        <taxon>Oceanospirillaceae</taxon>
        <taxon>Marinospirillum</taxon>
    </lineage>
</organism>
<dbReference type="GO" id="GO:0034039">
    <property type="term" value="F:8-oxo-7,8-dihydroguanine DNA N-glycosylase activity"/>
    <property type="evidence" value="ECO:0007669"/>
    <property type="project" value="TreeGrafter"/>
</dbReference>
<gene>
    <name evidence="16" type="ORF">SAMN05660443_1986</name>
</gene>
<evidence type="ECO:0000256" key="1">
    <source>
        <dbReference type="ARBA" id="ARBA00000843"/>
    </source>
</evidence>
<dbReference type="AlphaFoldDB" id="A0A1I1HS40"/>
<dbReference type="Gene3D" id="3.90.79.10">
    <property type="entry name" value="Nucleoside Triphosphate Pyrophosphohydrolase"/>
    <property type="match status" value="1"/>
</dbReference>
<dbReference type="SUPFAM" id="SSF48150">
    <property type="entry name" value="DNA-glycosylase"/>
    <property type="match status" value="1"/>
</dbReference>
<dbReference type="GO" id="GO:0032357">
    <property type="term" value="F:oxidized purine DNA binding"/>
    <property type="evidence" value="ECO:0007669"/>
    <property type="project" value="TreeGrafter"/>
</dbReference>
<proteinExistence type="inferred from homology"/>
<evidence type="ECO:0000256" key="13">
    <source>
        <dbReference type="ARBA" id="ARBA00023295"/>
    </source>
</evidence>
<protein>
    <recommendedName>
        <fullName evidence="5 14">Adenine DNA glycosylase</fullName>
        <ecNumber evidence="4 14">3.2.2.31</ecNumber>
    </recommendedName>
</protein>
<dbReference type="InterPro" id="IPR011257">
    <property type="entry name" value="DNA_glycosylase"/>
</dbReference>
<dbReference type="InterPro" id="IPR029119">
    <property type="entry name" value="MutY_C"/>
</dbReference>
<dbReference type="SMART" id="SM00478">
    <property type="entry name" value="ENDO3c"/>
    <property type="match status" value="1"/>
</dbReference>
<sequence length="359" mass="41009">MKHESFAERLLSWYQHQGRKNLPWQQNPTPYRVWVSEIMLQQTQVATVIDYYQRFMQSFPDIFTLASASQEQVLHHWAGLGYYSRARNLHRCAQILVQEYQGHFPLQDQKAMEALPGIGPSTAAAIIALSSDQRAVILDGNVKRVVARYFALEGWPGKTAINRLFWKKADELTPATRAADYTQAIMDLGATLCTPRQPQCSQCPVKDHCKGLLQDKVSQLPSPKPKKALPTQERHFLVLNKNSKELLLQQRPQDGIWGGLWCLPDFTTREELEAWLTQTYPQARLEHQGLEPVKHVFSHYRLLIRPWQAHLADISGIQEEAQTYSPSMAPTTSLWYNPRQPANVGLPAPIKKLLEGIQL</sequence>
<dbReference type="EC" id="3.2.2.31" evidence="4 14"/>
<dbReference type="InterPro" id="IPR015797">
    <property type="entry name" value="NUDIX_hydrolase-like_dom_sf"/>
</dbReference>
<evidence type="ECO:0000256" key="7">
    <source>
        <dbReference type="ARBA" id="ARBA00022723"/>
    </source>
</evidence>
<feature type="domain" description="HhH-GPD" evidence="15">
    <location>
        <begin position="39"/>
        <end position="191"/>
    </location>
</feature>
<keyword evidence="7" id="KW-0479">Metal-binding</keyword>
<dbReference type="Pfam" id="PF14815">
    <property type="entry name" value="NUDIX_4"/>
    <property type="match status" value="1"/>
</dbReference>
<dbReference type="GO" id="GO:0035485">
    <property type="term" value="F:adenine/guanine mispair binding"/>
    <property type="evidence" value="ECO:0007669"/>
    <property type="project" value="TreeGrafter"/>
</dbReference>
<evidence type="ECO:0000256" key="9">
    <source>
        <dbReference type="ARBA" id="ARBA00022801"/>
    </source>
</evidence>
<dbReference type="PANTHER" id="PTHR42944:SF1">
    <property type="entry name" value="ADENINE DNA GLYCOSYLASE"/>
    <property type="match status" value="1"/>
</dbReference>
<dbReference type="Gene3D" id="1.10.1670.10">
    <property type="entry name" value="Helix-hairpin-Helix base-excision DNA repair enzymes (C-terminal)"/>
    <property type="match status" value="1"/>
</dbReference>
<evidence type="ECO:0000256" key="5">
    <source>
        <dbReference type="ARBA" id="ARBA00022023"/>
    </source>
</evidence>
<evidence type="ECO:0000256" key="4">
    <source>
        <dbReference type="ARBA" id="ARBA00012045"/>
    </source>
</evidence>
<dbReference type="Proteomes" id="UP000199058">
    <property type="component" value="Unassembled WGS sequence"/>
</dbReference>
<dbReference type="CDD" id="cd03431">
    <property type="entry name" value="NUDIX_DNA_Glycosylase_C-MutY"/>
    <property type="match status" value="1"/>
</dbReference>
<keyword evidence="9" id="KW-0378">Hydrolase</keyword>
<evidence type="ECO:0000256" key="3">
    <source>
        <dbReference type="ARBA" id="ARBA00008343"/>
    </source>
</evidence>
<accession>A0A1I1HS40</accession>
<dbReference type="InterPro" id="IPR023170">
    <property type="entry name" value="HhH_base_excis_C"/>
</dbReference>
<reference evidence="16 17" key="1">
    <citation type="submission" date="2016-10" db="EMBL/GenBank/DDBJ databases">
        <authorList>
            <person name="de Groot N.N."/>
        </authorList>
    </citation>
    <scope>NUCLEOTIDE SEQUENCE [LARGE SCALE GENOMIC DNA]</scope>
    <source>
        <strain evidence="16 17">DSM 18438</strain>
    </source>
</reference>
<dbReference type="Gene3D" id="1.10.340.30">
    <property type="entry name" value="Hypothetical protein, domain 2"/>
    <property type="match status" value="1"/>
</dbReference>
<keyword evidence="6" id="KW-0004">4Fe-4S</keyword>
<dbReference type="GO" id="GO:0006298">
    <property type="term" value="P:mismatch repair"/>
    <property type="evidence" value="ECO:0007669"/>
    <property type="project" value="TreeGrafter"/>
</dbReference>
<dbReference type="FunFam" id="1.10.340.30:FF:000002">
    <property type="entry name" value="Adenine DNA glycosylase"/>
    <property type="match status" value="1"/>
</dbReference>
<dbReference type="RefSeq" id="WP_091962827.1">
    <property type="nucleotide sequence ID" value="NZ_FOLH01000004.1"/>
</dbReference>
<keyword evidence="12" id="KW-0234">DNA repair</keyword>
<comment type="function">
    <text evidence="2">Adenine glycosylase active on G-A mispairs. MutY also corrects error-prone DNA synthesis past GO lesions which are due to the oxidatively damaged form of guanine: 7,8-dihydro-8-oxoguanine (8-oxo-dGTP).</text>
</comment>
<dbReference type="InterPro" id="IPR003651">
    <property type="entry name" value="Endonuclease3_FeS-loop_motif"/>
</dbReference>
<comment type="similarity">
    <text evidence="3 14">Belongs to the Nth/MutY family.</text>
</comment>
<keyword evidence="11" id="KW-0411">Iron-sulfur</keyword>
<dbReference type="GO" id="GO:0000701">
    <property type="term" value="F:purine-specific mismatch base pair DNA N-glycosylase activity"/>
    <property type="evidence" value="ECO:0007669"/>
    <property type="project" value="UniProtKB-EC"/>
</dbReference>